<dbReference type="Pfam" id="PF16074">
    <property type="entry name" value="PilW"/>
    <property type="match status" value="1"/>
</dbReference>
<sequence>MNKRVSSNSGLMSNRQRGLSLIELMIATTLGLIIVAAMTQLYGDVVGANREMAKTNSQIENARFAIQQLRNDIVHAGYWGAHVPDFDNLMVPGAPTDKPTIVPDPCLAYASWGSLTGPIIYSMIGIPVQAYEGSPSANCNTLLTGELTTAGTDVLVVRHADTCVADGTNCAADASGPVYFQVSNCLSQLSAPPYYQLSDTGFTSTYERDCSTIAPKLRFVQNIYFIKNNAQGIPSLYRSEYGLSGGTPGQLNAQELIPGVDRFRVELGFDTVSESGATLNSLDYDAAVAWQDPDVWDVATNRGDGIPDGAFVHCNSGTPCTVFQLTNTVAAKIYVLVRADQPSPGYIDSKTYNLGTLTNVGPFNDNYKRHVFSTTVRINNVAARRETP</sequence>
<evidence type="ECO:0000313" key="2">
    <source>
        <dbReference type="EMBL" id="TDG12366.1"/>
    </source>
</evidence>
<dbReference type="EMBL" id="SMSE01000003">
    <property type="protein sequence ID" value="TDG12366.1"/>
    <property type="molecule type" value="Genomic_DNA"/>
</dbReference>
<dbReference type="AlphaFoldDB" id="A0A4R5LPP0"/>
<keyword evidence="1" id="KW-0472">Membrane</keyword>
<dbReference type="RefSeq" id="WP_133213087.1">
    <property type="nucleotide sequence ID" value="NZ_SMSE01000003.1"/>
</dbReference>
<feature type="transmembrane region" description="Helical" evidence="1">
    <location>
        <begin position="21"/>
        <end position="42"/>
    </location>
</feature>
<dbReference type="OrthoDB" id="5296662at2"/>
<evidence type="ECO:0000256" key="1">
    <source>
        <dbReference type="SAM" id="Phobius"/>
    </source>
</evidence>
<dbReference type="Pfam" id="PF07963">
    <property type="entry name" value="N_methyl"/>
    <property type="match status" value="1"/>
</dbReference>
<organism evidence="2 3">
    <name type="scientific">Seongchinamella unica</name>
    <dbReference type="NCBI Taxonomy" id="2547392"/>
    <lineage>
        <taxon>Bacteria</taxon>
        <taxon>Pseudomonadati</taxon>
        <taxon>Pseudomonadota</taxon>
        <taxon>Gammaproteobacteria</taxon>
        <taxon>Cellvibrionales</taxon>
        <taxon>Halieaceae</taxon>
        <taxon>Seongchinamella</taxon>
    </lineage>
</organism>
<accession>A0A4R5LPP0</accession>
<proteinExistence type="predicted"/>
<dbReference type="PROSITE" id="PS00409">
    <property type="entry name" value="PROKAR_NTER_METHYL"/>
    <property type="match status" value="1"/>
</dbReference>
<keyword evidence="1" id="KW-0812">Transmembrane</keyword>
<keyword evidence="3" id="KW-1185">Reference proteome</keyword>
<keyword evidence="1" id="KW-1133">Transmembrane helix</keyword>
<reference evidence="2 3" key="1">
    <citation type="submission" date="2019-03" db="EMBL/GenBank/DDBJ databases">
        <title>Seongchinamella monodicae gen. nov., sp. nov., a novel member of the Gammaproteobacteria isolated from a tidal mudflat of beach.</title>
        <authorList>
            <person name="Yang H.G."/>
            <person name="Kang J.W."/>
            <person name="Lee S.D."/>
        </authorList>
    </citation>
    <scope>NUCLEOTIDE SEQUENCE [LARGE SCALE GENOMIC DNA]</scope>
    <source>
        <strain evidence="2 3">GH4-78</strain>
    </source>
</reference>
<dbReference type="InterPro" id="IPR012902">
    <property type="entry name" value="N_methyl_site"/>
</dbReference>
<dbReference type="GO" id="GO:0043683">
    <property type="term" value="P:type IV pilus assembly"/>
    <property type="evidence" value="ECO:0007669"/>
    <property type="project" value="InterPro"/>
</dbReference>
<comment type="caution">
    <text evidence="2">The sequence shown here is derived from an EMBL/GenBank/DDBJ whole genome shotgun (WGS) entry which is preliminary data.</text>
</comment>
<gene>
    <name evidence="2" type="ORF">E2F43_12145</name>
</gene>
<dbReference type="Proteomes" id="UP000295554">
    <property type="component" value="Unassembled WGS sequence"/>
</dbReference>
<evidence type="ECO:0000313" key="3">
    <source>
        <dbReference type="Proteomes" id="UP000295554"/>
    </source>
</evidence>
<dbReference type="NCBIfam" id="TIGR02532">
    <property type="entry name" value="IV_pilin_GFxxxE"/>
    <property type="match status" value="1"/>
</dbReference>
<protein>
    <submittedName>
        <fullName evidence="2">Prepilin-type N-terminal cleavage/methylation domain-containing protein</fullName>
    </submittedName>
</protein>
<dbReference type="InterPro" id="IPR032092">
    <property type="entry name" value="PilW"/>
</dbReference>
<name>A0A4R5LPP0_9GAMM</name>